<dbReference type="PROSITE" id="PS51257">
    <property type="entry name" value="PROKAR_LIPOPROTEIN"/>
    <property type="match status" value="1"/>
</dbReference>
<comment type="caution">
    <text evidence="2">The sequence shown here is derived from an EMBL/GenBank/DDBJ whole genome shotgun (WGS) entry which is preliminary data.</text>
</comment>
<organism evidence="2 3">
    <name type="scientific">Albidovulum litorale</name>
    <dbReference type="NCBI Taxonomy" id="2984134"/>
    <lineage>
        <taxon>Bacteria</taxon>
        <taxon>Pseudomonadati</taxon>
        <taxon>Pseudomonadota</taxon>
        <taxon>Alphaproteobacteria</taxon>
        <taxon>Rhodobacterales</taxon>
        <taxon>Paracoccaceae</taxon>
        <taxon>Albidovulum</taxon>
    </lineage>
</organism>
<feature type="chain" id="PRO_5045131550" evidence="1">
    <location>
        <begin position="30"/>
        <end position="200"/>
    </location>
</feature>
<dbReference type="Gene3D" id="3.10.620.30">
    <property type="match status" value="1"/>
</dbReference>
<keyword evidence="1" id="KW-0732">Signal</keyword>
<name>A0ABT2ZJY6_9RHOB</name>
<feature type="signal peptide" evidence="1">
    <location>
        <begin position="1"/>
        <end position="29"/>
    </location>
</feature>
<keyword evidence="3" id="KW-1185">Reference proteome</keyword>
<dbReference type="Proteomes" id="UP001652564">
    <property type="component" value="Unassembled WGS sequence"/>
</dbReference>
<evidence type="ECO:0000313" key="3">
    <source>
        <dbReference type="Proteomes" id="UP001652564"/>
    </source>
</evidence>
<evidence type="ECO:0000256" key="1">
    <source>
        <dbReference type="SAM" id="SignalP"/>
    </source>
</evidence>
<dbReference type="EMBL" id="JAOWKZ010000001">
    <property type="protein sequence ID" value="MCV2871442.1"/>
    <property type="molecule type" value="Genomic_DNA"/>
</dbReference>
<evidence type="ECO:0000313" key="2">
    <source>
        <dbReference type="EMBL" id="MCV2871442.1"/>
    </source>
</evidence>
<accession>A0ABT2ZJY6</accession>
<protein>
    <submittedName>
        <fullName evidence="2">Transglutaminase-like cysteine peptidase</fullName>
    </submittedName>
</protein>
<gene>
    <name evidence="2" type="ORF">OEZ71_03945</name>
</gene>
<dbReference type="PANTHER" id="PTHR39327:SF1">
    <property type="entry name" value="BLR5470 PROTEIN"/>
    <property type="match status" value="1"/>
</dbReference>
<dbReference type="Pfam" id="PF06035">
    <property type="entry name" value="Peptidase_C93"/>
    <property type="match status" value="1"/>
</dbReference>
<proteinExistence type="predicted"/>
<dbReference type="InterPro" id="IPR010319">
    <property type="entry name" value="Transglutaminase-like_Cys_pept"/>
</dbReference>
<dbReference type="PANTHER" id="PTHR39327">
    <property type="match status" value="1"/>
</dbReference>
<reference evidence="2 3" key="1">
    <citation type="submission" date="2022-10" db="EMBL/GenBank/DDBJ databases">
        <title>Defluviimonas sp. nov., isolated from ocean surface sediments.</title>
        <authorList>
            <person name="He W."/>
            <person name="Wang L."/>
            <person name="Zhang D.-F."/>
        </authorList>
    </citation>
    <scope>NUCLEOTIDE SEQUENCE [LARGE SCALE GENOMIC DNA]</scope>
    <source>
        <strain evidence="2 3">WL0050</strain>
    </source>
</reference>
<sequence length="200" mass="22067">MDLRSCLSYVAAVTLACLAVVLTPTPLHASADGESFIQADKPIAPPDGFAGLCDRYRWACARNGGGNGASSDDVKLAGKINRQVNRSTHSISDRRQYGREEVWALPTARGGDCEDFVLLKKRELIRHGVAPERLLIATVLDRKRGSHAVLVLRTDQGDMVLDNVRNQILPWWRTGYSFIRIQNPSRPTQWSAALVGGVFR</sequence>